<evidence type="ECO:0000256" key="5">
    <source>
        <dbReference type="ARBA" id="ARBA00022679"/>
    </source>
</evidence>
<evidence type="ECO:0000313" key="9">
    <source>
        <dbReference type="Proteomes" id="UP000245921"/>
    </source>
</evidence>
<evidence type="ECO:0000256" key="6">
    <source>
        <dbReference type="ARBA" id="ARBA00022691"/>
    </source>
</evidence>
<dbReference type="InterPro" id="IPR006362">
    <property type="entry name" value="Cbl_synth_CobM/CibF"/>
</dbReference>
<dbReference type="Gene3D" id="3.30.950.10">
    <property type="entry name" value="Methyltransferase, Cobalt-precorrin-4 Transmethylase, Domain 2"/>
    <property type="match status" value="1"/>
</dbReference>
<comment type="pathway">
    <text evidence="1">Cofactor biosynthesis; adenosylcobalamin biosynthesis.</text>
</comment>
<evidence type="ECO:0000259" key="7">
    <source>
        <dbReference type="Pfam" id="PF00590"/>
    </source>
</evidence>
<name>A0AA45C9F0_9BACT</name>
<dbReference type="CDD" id="cd11641">
    <property type="entry name" value="Precorrin-4_C11-MT"/>
    <property type="match status" value="1"/>
</dbReference>
<evidence type="ECO:0000256" key="3">
    <source>
        <dbReference type="ARBA" id="ARBA00022573"/>
    </source>
</evidence>
<dbReference type="GO" id="GO:0032259">
    <property type="term" value="P:methylation"/>
    <property type="evidence" value="ECO:0007669"/>
    <property type="project" value="UniProtKB-KW"/>
</dbReference>
<organism evidence="8 9">
    <name type="scientific">Oceanotoga teriensis</name>
    <dbReference type="NCBI Taxonomy" id="515440"/>
    <lineage>
        <taxon>Bacteria</taxon>
        <taxon>Thermotogati</taxon>
        <taxon>Thermotogota</taxon>
        <taxon>Thermotogae</taxon>
        <taxon>Petrotogales</taxon>
        <taxon>Petrotogaceae</taxon>
        <taxon>Oceanotoga</taxon>
    </lineage>
</organism>
<dbReference type="InterPro" id="IPR000878">
    <property type="entry name" value="4pyrrol_Mease"/>
</dbReference>
<dbReference type="RefSeq" id="WP_109603650.1">
    <property type="nucleotide sequence ID" value="NZ_JAMHJO010000001.1"/>
</dbReference>
<keyword evidence="9" id="KW-1185">Reference proteome</keyword>
<dbReference type="InterPro" id="IPR014776">
    <property type="entry name" value="4pyrrole_Mease_sub2"/>
</dbReference>
<evidence type="ECO:0000256" key="2">
    <source>
        <dbReference type="ARBA" id="ARBA00005879"/>
    </source>
</evidence>
<sequence length="240" mass="27127">MINFIGAGPGSVDFLTVKGFNLIKKSDVLLYAGSTVSNEVLDLVDHVNIFNSASMTLEDIKFIFNKFKDSNIARVHSGDTAIYSAIDEEINAVKELGLDYQVIPGISAYSYFASKLAIELTSPEIVQSIVITRLEGRTKVPENIENFLKEQPSCAIYLSGSKPYEVLNLLKKYYTEDAYLAIGHKLSREDERIELKQLKDWNDIDFPSLLTLFMVFKKENIKSKLYDKKFSHGCRTEIES</sequence>
<dbReference type="PROSITE" id="PS00839">
    <property type="entry name" value="SUMT_1"/>
    <property type="match status" value="1"/>
</dbReference>
<keyword evidence="5" id="KW-0808">Transferase</keyword>
<dbReference type="GO" id="GO:0046026">
    <property type="term" value="F:precorrin-4 C11-methyltransferase activity"/>
    <property type="evidence" value="ECO:0007669"/>
    <property type="project" value="InterPro"/>
</dbReference>
<keyword evidence="4" id="KW-0489">Methyltransferase</keyword>
<dbReference type="PANTHER" id="PTHR45790:SF4">
    <property type="entry name" value="COBALT-PRECORRIN-4 C(11)-METHYLTRANSFERASE"/>
    <property type="match status" value="1"/>
</dbReference>
<dbReference type="Pfam" id="PF00590">
    <property type="entry name" value="TP_methylase"/>
    <property type="match status" value="1"/>
</dbReference>
<dbReference type="InterPro" id="IPR050161">
    <property type="entry name" value="Siro_Cobalamin_biosynth"/>
</dbReference>
<dbReference type="GO" id="GO:0009236">
    <property type="term" value="P:cobalamin biosynthetic process"/>
    <property type="evidence" value="ECO:0007669"/>
    <property type="project" value="UniProtKB-KW"/>
</dbReference>
<dbReference type="AlphaFoldDB" id="A0AA45C9F0"/>
<comment type="caution">
    <text evidence="8">The sequence shown here is derived from an EMBL/GenBank/DDBJ whole genome shotgun (WGS) entry which is preliminary data.</text>
</comment>
<dbReference type="InterPro" id="IPR035996">
    <property type="entry name" value="4pyrrol_Methylase_sf"/>
</dbReference>
<feature type="domain" description="Tetrapyrrole methylase" evidence="7">
    <location>
        <begin position="1"/>
        <end position="198"/>
    </location>
</feature>
<keyword evidence="3" id="KW-0169">Cobalamin biosynthesis</keyword>
<keyword evidence="6" id="KW-0949">S-adenosyl-L-methionine</keyword>
<evidence type="ECO:0000313" key="8">
    <source>
        <dbReference type="EMBL" id="PWJ96663.1"/>
    </source>
</evidence>
<dbReference type="Gene3D" id="3.40.1010.10">
    <property type="entry name" value="Cobalt-precorrin-4 Transmethylase, Domain 1"/>
    <property type="match status" value="1"/>
</dbReference>
<dbReference type="InterPro" id="IPR003043">
    <property type="entry name" value="Uropor_MeTrfase_CS"/>
</dbReference>
<proteinExistence type="inferred from homology"/>
<dbReference type="Proteomes" id="UP000245921">
    <property type="component" value="Unassembled WGS sequence"/>
</dbReference>
<evidence type="ECO:0000256" key="1">
    <source>
        <dbReference type="ARBA" id="ARBA00004953"/>
    </source>
</evidence>
<dbReference type="EMBL" id="QGGI01000001">
    <property type="protein sequence ID" value="PWJ96663.1"/>
    <property type="molecule type" value="Genomic_DNA"/>
</dbReference>
<dbReference type="InterPro" id="IPR014777">
    <property type="entry name" value="4pyrrole_Mease_sub1"/>
</dbReference>
<comment type="similarity">
    <text evidence="2">Belongs to the precorrin methyltransferase family.</text>
</comment>
<dbReference type="SUPFAM" id="SSF53790">
    <property type="entry name" value="Tetrapyrrole methylase"/>
    <property type="match status" value="1"/>
</dbReference>
<evidence type="ECO:0000256" key="4">
    <source>
        <dbReference type="ARBA" id="ARBA00022603"/>
    </source>
</evidence>
<reference evidence="8 9" key="1">
    <citation type="submission" date="2018-05" db="EMBL/GenBank/DDBJ databases">
        <title>Genomic Encyclopedia of Type Strains, Phase IV (KMG-IV): sequencing the most valuable type-strain genomes for metagenomic binning, comparative biology and taxonomic classification.</title>
        <authorList>
            <person name="Goeker M."/>
        </authorList>
    </citation>
    <scope>NUCLEOTIDE SEQUENCE [LARGE SCALE GENOMIC DNA]</scope>
    <source>
        <strain evidence="8 9">DSM 24906</strain>
    </source>
</reference>
<protein>
    <submittedName>
        <fullName evidence="8">Cobalt-precorrin 4 C11-methyltransferase</fullName>
    </submittedName>
</protein>
<dbReference type="PANTHER" id="PTHR45790">
    <property type="entry name" value="SIROHEME SYNTHASE-RELATED"/>
    <property type="match status" value="1"/>
</dbReference>
<accession>A0AA45C9F0</accession>
<gene>
    <name evidence="8" type="ORF">C7380_101238</name>
</gene>